<keyword evidence="3" id="KW-0863">Zinc-finger</keyword>
<gene>
    <name evidence="11" type="ORF">EYC80_000488</name>
</gene>
<sequence>MALDPSSGYVAARNLQDLNEIALPIFNVEKVQLQFSIASDFVAAQVANNVLVLALSNGRILRIDLDNPADIDDIDLPKKTSEVGVIRRMFLDPTASHLIICTSQGENYYLHTQSRQPRPLSRLRGVSVECIAWNPSLPTSSTREILIGTSDGMIYEGYIETATEFYRKEDKYLKALMRLPDGPVTGLWVDLVTGRPDAKEVRRVMIATQNRVLHLLGKIGRVAHEGGASIFTRLFETEQPAIHELSRISTTAASSLVVSPNHPDSASMESLTPDRTFAWLSSQGVYYGTLMTTPATSDLGTRLFTEAKLLPRSQLPASENLMGRKKPIPDSIDSIALTQWHILHLIGGRIVAVNRLDDRVIFDQVVLEPGQQALGLFADQEKNTFWLFTTQEIYEIVVTDEDRDVWKVMLQTEHFDAALRYARGPAQKDAVATASGDYLISKGSYVEAAGVYGKSSKPFEQVALIFVDNDQQDALRKYLLTKLTTYRKASIMQRIMIASWLVEIFMSKLNSLDDTIITKAELSENLNPTETRNQLDTIRTEYQEFVTKYKNDLDKKTTYDIISSHGREDELLFFASAVNDYNYVLSYWIQRERWKEALDVLKKQTAPEIFYRYSSGLMTHVATDLVDILTRHSDLKPRNLIPALLNYDKHFQGPLSQNQAIRYLLHVINYLNSTDAAVHNTLISIYASHPSKDESALLSYLESQGDEPSFDSDFALRLCIQHSRVQSCVHIYSTMGQYLQAVELALAHSEIDLASIVADRPLSNSPLRKKLWLAVAKKVISQSNGIKTAIEFLKRCDLLKIEDLIPFFPDFVVIDDFKEEICAALEDYSRNIDALKKEMDESSQTATNIKIDIAALDQRYAIVEPGEKCYVCTLPLLSRQFFVFPCQHAFHSDCLGKRVMDQVGVGRAKRIREVQMLISKGMVVGAKREALIAELDGLVASACILCSDFAIKRIDEPFVTSADDRNEWEFYSTNTQIVCNVYPSSLILPPFTRFLEYIQHTNQAPRSSLNQTVLQFISALHLPGAPASKSPKLFIHLRKKLALFSMKNLILDAKHLNLLTPNNE</sequence>
<keyword evidence="5" id="KW-0472">Membrane</keyword>
<dbReference type="GO" id="GO:0005768">
    <property type="term" value="C:endosome"/>
    <property type="evidence" value="ECO:0007669"/>
    <property type="project" value="TreeGrafter"/>
</dbReference>
<organism evidence="11 12">
    <name type="scientific">Monilinia laxa</name>
    <name type="common">Brown rot fungus</name>
    <name type="synonym">Sclerotinia laxa</name>
    <dbReference type="NCBI Taxonomy" id="61186"/>
    <lineage>
        <taxon>Eukaryota</taxon>
        <taxon>Fungi</taxon>
        <taxon>Dikarya</taxon>
        <taxon>Ascomycota</taxon>
        <taxon>Pezizomycotina</taxon>
        <taxon>Leotiomycetes</taxon>
        <taxon>Helotiales</taxon>
        <taxon>Sclerotiniaceae</taxon>
        <taxon>Monilinia</taxon>
    </lineage>
</organism>
<evidence type="ECO:0000256" key="2">
    <source>
        <dbReference type="ARBA" id="ARBA00022723"/>
    </source>
</evidence>
<evidence type="ECO:0000259" key="10">
    <source>
        <dbReference type="Pfam" id="PF26148"/>
    </source>
</evidence>
<dbReference type="GO" id="GO:0008270">
    <property type="term" value="F:zinc ion binding"/>
    <property type="evidence" value="ECO:0007669"/>
    <property type="project" value="UniProtKB-KW"/>
</dbReference>
<evidence type="ECO:0000313" key="11">
    <source>
        <dbReference type="EMBL" id="KAB8300288.1"/>
    </source>
</evidence>
<dbReference type="GO" id="GO:0006886">
    <property type="term" value="P:intracellular protein transport"/>
    <property type="evidence" value="ECO:0007669"/>
    <property type="project" value="UniProtKB-UniRule"/>
</dbReference>
<feature type="coiled-coil region" evidence="8">
    <location>
        <begin position="818"/>
        <end position="852"/>
    </location>
</feature>
<keyword evidence="8" id="KW-0175">Coiled coil</keyword>
<evidence type="ECO:0000313" key="12">
    <source>
        <dbReference type="Proteomes" id="UP000326757"/>
    </source>
</evidence>
<protein>
    <submittedName>
        <fullName evidence="11">Uncharacterized protein</fullName>
    </submittedName>
</protein>
<dbReference type="Pfam" id="PF05131">
    <property type="entry name" value="Pep3_Vps18"/>
    <property type="match status" value="1"/>
</dbReference>
<dbReference type="InterPro" id="IPR000547">
    <property type="entry name" value="Clathrin_H-chain/VPS_repeat"/>
</dbReference>
<dbReference type="GO" id="GO:0048284">
    <property type="term" value="P:organelle fusion"/>
    <property type="evidence" value="ECO:0007669"/>
    <property type="project" value="TreeGrafter"/>
</dbReference>
<keyword evidence="2" id="KW-0479">Metal-binding</keyword>
<dbReference type="GO" id="GO:0030897">
    <property type="term" value="C:HOPS complex"/>
    <property type="evidence" value="ECO:0007669"/>
    <property type="project" value="TreeGrafter"/>
</dbReference>
<dbReference type="InterPro" id="IPR058919">
    <property type="entry name" value="Pep3/Vps18_RING_C"/>
</dbReference>
<keyword evidence="12" id="KW-1185">Reference proteome</keyword>
<dbReference type="PANTHER" id="PTHR23323:SF26">
    <property type="entry name" value="VACUOLAR PROTEIN SORTING-ASSOCIATED PROTEIN 18 HOMOLOG"/>
    <property type="match status" value="1"/>
</dbReference>
<evidence type="ECO:0000256" key="7">
    <source>
        <dbReference type="PROSITE-ProRule" id="PRU01006"/>
    </source>
</evidence>
<evidence type="ECO:0000256" key="8">
    <source>
        <dbReference type="SAM" id="Coils"/>
    </source>
</evidence>
<feature type="domain" description="Pep3/Vps18 beta-propeller" evidence="9">
    <location>
        <begin position="24"/>
        <end position="398"/>
    </location>
</feature>
<feature type="domain" description="Pep3/Vps18 RING C-terminal" evidence="10">
    <location>
        <begin position="863"/>
        <end position="953"/>
    </location>
</feature>
<dbReference type="SUPFAM" id="SSF57850">
    <property type="entry name" value="RING/U-box"/>
    <property type="match status" value="1"/>
</dbReference>
<keyword evidence="4" id="KW-0862">Zinc</keyword>
<dbReference type="AlphaFoldDB" id="A0A5N6KAU7"/>
<feature type="repeat" description="CHCR" evidence="7">
    <location>
        <begin position="629"/>
        <end position="788"/>
    </location>
</feature>
<dbReference type="Proteomes" id="UP000326757">
    <property type="component" value="Unassembled WGS sequence"/>
</dbReference>
<reference evidence="11 12" key="1">
    <citation type="submission" date="2019-06" db="EMBL/GenBank/DDBJ databases">
        <title>Genome Sequence of the Brown Rot Fungal Pathogen Monilinia laxa.</title>
        <authorList>
            <person name="De Miccolis Angelini R.M."/>
            <person name="Landi L."/>
            <person name="Abate D."/>
            <person name="Pollastro S."/>
            <person name="Romanazzi G."/>
            <person name="Faretra F."/>
        </authorList>
    </citation>
    <scope>NUCLEOTIDE SEQUENCE [LARGE SCALE GENOMIC DNA]</scope>
    <source>
        <strain evidence="11 12">Mlax316</strain>
    </source>
</reference>
<evidence type="ECO:0000256" key="3">
    <source>
        <dbReference type="ARBA" id="ARBA00022771"/>
    </source>
</evidence>
<name>A0A5N6KAU7_MONLA</name>
<evidence type="ECO:0000259" key="9">
    <source>
        <dbReference type="Pfam" id="PF05131"/>
    </source>
</evidence>
<evidence type="ECO:0000256" key="1">
    <source>
        <dbReference type="ARBA" id="ARBA00010454"/>
    </source>
</evidence>
<dbReference type="GO" id="GO:0007033">
    <property type="term" value="P:vacuole organization"/>
    <property type="evidence" value="ECO:0007669"/>
    <property type="project" value="TreeGrafter"/>
</dbReference>
<proteinExistence type="inferred from homology"/>
<dbReference type="InterPro" id="IPR007810">
    <property type="entry name" value="Pep3/Vps18_beta-prop"/>
</dbReference>
<dbReference type="CDD" id="cd16462">
    <property type="entry name" value="RING-H2_Pep3p-like"/>
    <property type="match status" value="1"/>
</dbReference>
<dbReference type="OrthoDB" id="1845386at2759"/>
<comment type="subcellular location">
    <subcellularLocation>
        <location evidence="6">Endomembrane system</location>
        <topology evidence="6">Peripheral membrane protein</topology>
        <orientation evidence="6">Cytoplasmic side</orientation>
    </subcellularLocation>
</comment>
<accession>A0A5N6KAU7</accession>
<evidence type="ECO:0000256" key="6">
    <source>
        <dbReference type="ARBA" id="ARBA00029433"/>
    </source>
</evidence>
<comment type="similarity">
    <text evidence="1">Belongs to the VPS18 family.</text>
</comment>
<dbReference type="GO" id="GO:0006904">
    <property type="term" value="P:vesicle docking involved in exocytosis"/>
    <property type="evidence" value="ECO:0007669"/>
    <property type="project" value="TreeGrafter"/>
</dbReference>
<evidence type="ECO:0000256" key="5">
    <source>
        <dbReference type="ARBA" id="ARBA00023136"/>
    </source>
</evidence>
<comment type="caution">
    <text evidence="11">The sequence shown here is derived from an EMBL/GenBank/DDBJ whole genome shotgun (WGS) entry which is preliminary data.</text>
</comment>
<dbReference type="Pfam" id="PF26148">
    <property type="entry name" value="VPS18_RING_C"/>
    <property type="match status" value="1"/>
</dbReference>
<dbReference type="GO" id="GO:0030674">
    <property type="term" value="F:protein-macromolecule adaptor activity"/>
    <property type="evidence" value="ECO:0007669"/>
    <property type="project" value="TreeGrafter"/>
</dbReference>
<dbReference type="SUPFAM" id="SSF101908">
    <property type="entry name" value="Putative isomerase YbhE"/>
    <property type="match status" value="1"/>
</dbReference>
<evidence type="ECO:0000256" key="4">
    <source>
        <dbReference type="ARBA" id="ARBA00022833"/>
    </source>
</evidence>
<dbReference type="EMBL" id="VIGI01000005">
    <property type="protein sequence ID" value="KAB8300288.1"/>
    <property type="molecule type" value="Genomic_DNA"/>
</dbReference>
<dbReference type="GO" id="GO:0007032">
    <property type="term" value="P:endosome organization"/>
    <property type="evidence" value="ECO:0007669"/>
    <property type="project" value="TreeGrafter"/>
</dbReference>
<dbReference type="PROSITE" id="PS50236">
    <property type="entry name" value="CHCR"/>
    <property type="match status" value="1"/>
</dbReference>
<dbReference type="PANTHER" id="PTHR23323">
    <property type="entry name" value="VACUOLAR PROTEIN SORTING-ASSOCIATED PROTEIN"/>
    <property type="match status" value="1"/>
</dbReference>